<dbReference type="Proteomes" id="UP000093514">
    <property type="component" value="Unassembled WGS sequence"/>
</dbReference>
<comment type="caution">
    <text evidence="3">The sequence shown here is derived from an EMBL/GenBank/DDBJ whole genome shotgun (WGS) entry which is preliminary data.</text>
</comment>
<dbReference type="InterPro" id="IPR021136">
    <property type="entry name" value="Flagellar_hook_control-like_C"/>
</dbReference>
<reference evidence="3 4" key="2">
    <citation type="submission" date="2016-08" db="EMBL/GenBank/DDBJ databases">
        <title>Orenia metallireducens sp. nov. strain Z6, a Novel Metal-reducing Firmicute from the Deep Subsurface.</title>
        <authorList>
            <person name="Maxim B.I."/>
            <person name="Kenneth K."/>
            <person name="Flynn T.M."/>
            <person name="Oloughlin E.J."/>
            <person name="Locke R.A."/>
            <person name="Weber J.R."/>
            <person name="Egan S.M."/>
            <person name="Mackie R.I."/>
            <person name="Cann I.K."/>
        </authorList>
    </citation>
    <scope>NUCLEOTIDE SEQUENCE [LARGE SCALE GENOMIC DNA]</scope>
    <source>
        <strain evidence="3 4">Z6</strain>
    </source>
</reference>
<dbReference type="RefSeq" id="WP_068716622.1">
    <property type="nucleotide sequence ID" value="NZ_LWDV01000008.1"/>
</dbReference>
<dbReference type="InterPro" id="IPR038610">
    <property type="entry name" value="FliK-like_C_sf"/>
</dbReference>
<reference evidence="4" key="1">
    <citation type="submission" date="2016-07" db="EMBL/GenBank/DDBJ databases">
        <authorList>
            <person name="Florea S."/>
            <person name="Webb J.S."/>
            <person name="Jaromczyk J."/>
            <person name="Schardl C.L."/>
        </authorList>
    </citation>
    <scope>NUCLEOTIDE SEQUENCE [LARGE SCALE GENOMIC DNA]</scope>
    <source>
        <strain evidence="4">Z6</strain>
    </source>
</reference>
<dbReference type="InterPro" id="IPR052563">
    <property type="entry name" value="FliK"/>
</dbReference>
<feature type="compositionally biased region" description="Basic and acidic residues" evidence="1">
    <location>
        <begin position="23"/>
        <end position="32"/>
    </location>
</feature>
<accession>A0A1C0A9X5</accession>
<dbReference type="PANTHER" id="PTHR37533">
    <property type="entry name" value="FLAGELLAR HOOK-LENGTH CONTROL PROTEIN"/>
    <property type="match status" value="1"/>
</dbReference>
<dbReference type="PANTHER" id="PTHR37533:SF2">
    <property type="entry name" value="FLAGELLAR HOOK-LENGTH CONTROL PROTEIN"/>
    <property type="match status" value="1"/>
</dbReference>
<organism evidence="3 4">
    <name type="scientific">Orenia metallireducens</name>
    <dbReference type="NCBI Taxonomy" id="1413210"/>
    <lineage>
        <taxon>Bacteria</taxon>
        <taxon>Bacillati</taxon>
        <taxon>Bacillota</taxon>
        <taxon>Clostridia</taxon>
        <taxon>Halanaerobiales</taxon>
        <taxon>Halobacteroidaceae</taxon>
        <taxon>Orenia</taxon>
    </lineage>
</organism>
<proteinExistence type="predicted"/>
<dbReference type="OrthoDB" id="2112988at2"/>
<feature type="compositionally biased region" description="Polar residues" evidence="1">
    <location>
        <begin position="9"/>
        <end position="22"/>
    </location>
</feature>
<dbReference type="EMBL" id="LWDV01000008">
    <property type="protein sequence ID" value="OCL27088.1"/>
    <property type="molecule type" value="Genomic_DNA"/>
</dbReference>
<name>A0A1C0A9X5_9FIRM</name>
<gene>
    <name evidence="3" type="ORF">U472_06300</name>
</gene>
<feature type="region of interest" description="Disordered" evidence="1">
    <location>
        <begin position="420"/>
        <end position="442"/>
    </location>
</feature>
<evidence type="ECO:0000313" key="3">
    <source>
        <dbReference type="EMBL" id="OCL27088.1"/>
    </source>
</evidence>
<sequence length="442" mass="49709">MTEMVSMMNLMNTKPASAPKNNSVEKNDKNDDFVSSLEKKIKKASNKASDKSTEDKVTLNEKDIKKLEEIIEKNPEDLSQEDIAGVITALTNIINQLSELKLSTDGTKGEKLALNQSLKGIIKGLETVKSKFIKIDLKEFNLKNLDLKRSDLKNLDLKEGSELFPKKEIKELLANLKGKFINSGDGEKERMIHHRAINQSNIARLSRDNQNKVERNIDIKGKDIVVEENKVVTKSEQIFTEKSKDIIVSSEQQGSKEVDFSSTKNFVVNNSQTLDNTSPNKIIVSNKEVTFKNIADQITKQVDLVSNNKGKDITIELRPEALGRLHLKVTVKDGIVSAKILAENGQIKELLEGNLGKLRNNLGQKNLQIENFDVSTGHNGEELAQSFNENRQFEFSQNQGKGDSKKVTLDDTEEFALIEEDLTTEETQEEKEYPMDNLDYIA</sequence>
<evidence type="ECO:0000313" key="4">
    <source>
        <dbReference type="Proteomes" id="UP000093514"/>
    </source>
</evidence>
<feature type="region of interest" description="Disordered" evidence="1">
    <location>
        <begin position="1"/>
        <end position="37"/>
    </location>
</feature>
<evidence type="ECO:0000259" key="2">
    <source>
        <dbReference type="Pfam" id="PF02120"/>
    </source>
</evidence>
<evidence type="ECO:0000256" key="1">
    <source>
        <dbReference type="SAM" id="MobiDB-lite"/>
    </source>
</evidence>
<keyword evidence="4" id="KW-1185">Reference proteome</keyword>
<dbReference type="AlphaFoldDB" id="A0A1C0A9X5"/>
<feature type="domain" description="Flagellar hook-length control protein-like C-terminal" evidence="2">
    <location>
        <begin position="305"/>
        <end position="380"/>
    </location>
</feature>
<feature type="compositionally biased region" description="Acidic residues" evidence="1">
    <location>
        <begin position="420"/>
        <end position="429"/>
    </location>
</feature>
<dbReference type="Gene3D" id="3.30.750.140">
    <property type="match status" value="1"/>
</dbReference>
<dbReference type="Pfam" id="PF02120">
    <property type="entry name" value="Flg_hook"/>
    <property type="match status" value="1"/>
</dbReference>
<protein>
    <recommendedName>
        <fullName evidence="2">Flagellar hook-length control protein-like C-terminal domain-containing protein</fullName>
    </recommendedName>
</protein>
<dbReference type="CDD" id="cd17470">
    <property type="entry name" value="T3SS_Flik_C"/>
    <property type="match status" value="1"/>
</dbReference>